<feature type="signal peptide" evidence="1">
    <location>
        <begin position="1"/>
        <end position="26"/>
    </location>
</feature>
<sequence>MSRDWLAAFECLFSVISLDLPHEVAARHGVVETIRQWKERMPHLLVNERYHFEGEHEAAGIRALHLTLVACAKAIEGQDIDPLRSLPTASQLVSVLETARPLQLVHLEWQMRTEACRLVNSRPTHYIDGTAITVLAWRAWLNAADAGTLSHSVRQATHRPARETTIFATIRWMYYALWCQRITLETMPSHETLLSSIRQNTVLIFGATRGEVGWANKVGIDVAFLHPRMLHEMGKLGHSAPPAILQPQPQLTGHTGWQERSLLKPRLGFRTRKIYGVDA</sequence>
<feature type="chain" id="PRO_5030001934" evidence="1">
    <location>
        <begin position="27"/>
        <end position="279"/>
    </location>
</feature>
<protein>
    <submittedName>
        <fullName evidence="2">RHTO0S33e00452g1_1</fullName>
    </submittedName>
</protein>
<evidence type="ECO:0000256" key="1">
    <source>
        <dbReference type="SAM" id="SignalP"/>
    </source>
</evidence>
<proteinExistence type="predicted"/>
<dbReference type="OrthoDB" id="10504034at2759"/>
<dbReference type="AlphaFoldDB" id="A0A061BK58"/>
<name>A0A061BK58_RHOTO</name>
<reference evidence="2" key="1">
    <citation type="journal article" date="2014" name="Genome Announc.">
        <title>Draft genome sequence of Rhodosporidium toruloides CECT1137, an oleaginous yeast of biotechnological interest.</title>
        <authorList>
            <person name="Morin N."/>
            <person name="Calcas X."/>
            <person name="Devillers H."/>
            <person name="Durrens P."/>
            <person name="Sherman D.J."/>
            <person name="Nicaud J.-M."/>
            <person name="Neuveglise C."/>
        </authorList>
    </citation>
    <scope>NUCLEOTIDE SEQUENCE</scope>
    <source>
        <strain evidence="2">CECT1137</strain>
    </source>
</reference>
<gene>
    <name evidence="2" type="ORF">RHTO0S_33e00452g</name>
</gene>
<keyword evidence="1" id="KW-0732">Signal</keyword>
<organism evidence="2">
    <name type="scientific">Rhodotorula toruloides</name>
    <name type="common">Yeast</name>
    <name type="synonym">Rhodosporidium toruloides</name>
    <dbReference type="NCBI Taxonomy" id="5286"/>
    <lineage>
        <taxon>Eukaryota</taxon>
        <taxon>Fungi</taxon>
        <taxon>Dikarya</taxon>
        <taxon>Basidiomycota</taxon>
        <taxon>Pucciniomycotina</taxon>
        <taxon>Microbotryomycetes</taxon>
        <taxon>Sporidiobolales</taxon>
        <taxon>Sporidiobolaceae</taxon>
        <taxon>Rhodotorula</taxon>
    </lineage>
</organism>
<dbReference type="EMBL" id="LK052968">
    <property type="protein sequence ID" value="CDR49797.1"/>
    <property type="molecule type" value="Genomic_DNA"/>
</dbReference>
<evidence type="ECO:0000313" key="2">
    <source>
        <dbReference type="EMBL" id="CDR49797.1"/>
    </source>
</evidence>
<accession>A0A061BK58</accession>